<name>A0A0F9EIN7_9ZZZZ</name>
<sequence length="85" mass="9616">MADVSLELDGKDKYLGRIEVTQRSGVYNEGIYNDGIYNFPINLEIANEWTLGFWVKPQPFKEFGAIFSVGEIDKKNTIIISTTPV</sequence>
<organism evidence="1">
    <name type="scientific">marine sediment metagenome</name>
    <dbReference type="NCBI Taxonomy" id="412755"/>
    <lineage>
        <taxon>unclassified sequences</taxon>
        <taxon>metagenomes</taxon>
        <taxon>ecological metagenomes</taxon>
    </lineage>
</organism>
<protein>
    <submittedName>
        <fullName evidence="1">Uncharacterized protein</fullName>
    </submittedName>
</protein>
<proteinExistence type="predicted"/>
<accession>A0A0F9EIN7</accession>
<comment type="caution">
    <text evidence="1">The sequence shown here is derived from an EMBL/GenBank/DDBJ whole genome shotgun (WGS) entry which is preliminary data.</text>
</comment>
<gene>
    <name evidence="1" type="ORF">LCGC14_2147610</name>
</gene>
<dbReference type="AlphaFoldDB" id="A0A0F9EIN7"/>
<reference evidence="1" key="1">
    <citation type="journal article" date="2015" name="Nature">
        <title>Complex archaea that bridge the gap between prokaryotes and eukaryotes.</title>
        <authorList>
            <person name="Spang A."/>
            <person name="Saw J.H."/>
            <person name="Jorgensen S.L."/>
            <person name="Zaremba-Niedzwiedzka K."/>
            <person name="Martijn J."/>
            <person name="Lind A.E."/>
            <person name="van Eijk R."/>
            <person name="Schleper C."/>
            <person name="Guy L."/>
            <person name="Ettema T.J."/>
        </authorList>
    </citation>
    <scope>NUCLEOTIDE SEQUENCE</scope>
</reference>
<feature type="non-terminal residue" evidence="1">
    <location>
        <position position="85"/>
    </location>
</feature>
<evidence type="ECO:0000313" key="1">
    <source>
        <dbReference type="EMBL" id="KKL66176.1"/>
    </source>
</evidence>
<dbReference type="EMBL" id="LAZR01027290">
    <property type="protein sequence ID" value="KKL66176.1"/>
    <property type="molecule type" value="Genomic_DNA"/>
</dbReference>